<reference evidence="1 2" key="1">
    <citation type="submission" date="2013-08" db="EMBL/GenBank/DDBJ databases">
        <title>The genome sequence of Skermanella stibiiresistens.</title>
        <authorList>
            <person name="Zhu W."/>
            <person name="Wang G."/>
        </authorList>
    </citation>
    <scope>NUCLEOTIDE SEQUENCE [LARGE SCALE GENOMIC DNA]</scope>
    <source>
        <strain evidence="1 2">SB22</strain>
    </source>
</reference>
<keyword evidence="2" id="KW-1185">Reference proteome</keyword>
<dbReference type="AlphaFoldDB" id="W9GUR3"/>
<name>W9GUR3_9PROT</name>
<accession>W9GUR3</accession>
<comment type="caution">
    <text evidence="1">The sequence shown here is derived from an EMBL/GenBank/DDBJ whole genome shotgun (WGS) entry which is preliminary data.</text>
</comment>
<dbReference type="EMBL" id="AVFL01000044">
    <property type="protein sequence ID" value="EWY36411.1"/>
    <property type="molecule type" value="Genomic_DNA"/>
</dbReference>
<dbReference type="STRING" id="1385369.N825_27075"/>
<evidence type="ECO:0000313" key="2">
    <source>
        <dbReference type="Proteomes" id="UP000019486"/>
    </source>
</evidence>
<dbReference type="Proteomes" id="UP000019486">
    <property type="component" value="Unassembled WGS sequence"/>
</dbReference>
<gene>
    <name evidence="1" type="ORF">N825_27075</name>
</gene>
<proteinExistence type="predicted"/>
<sequence>MEQGSGESMISMLNQRHIGLIWIVKVKSPSLRINI</sequence>
<evidence type="ECO:0000313" key="1">
    <source>
        <dbReference type="EMBL" id="EWY36411.1"/>
    </source>
</evidence>
<organism evidence="1 2">
    <name type="scientific">Skermanella stibiiresistens SB22</name>
    <dbReference type="NCBI Taxonomy" id="1385369"/>
    <lineage>
        <taxon>Bacteria</taxon>
        <taxon>Pseudomonadati</taxon>
        <taxon>Pseudomonadota</taxon>
        <taxon>Alphaproteobacteria</taxon>
        <taxon>Rhodospirillales</taxon>
        <taxon>Azospirillaceae</taxon>
        <taxon>Skermanella</taxon>
    </lineage>
</organism>
<protein>
    <submittedName>
        <fullName evidence="1">Uncharacterized protein</fullName>
    </submittedName>
</protein>